<dbReference type="RefSeq" id="WP_047573640.1">
    <property type="nucleotide sequence ID" value="NZ_JPQT01000097.1"/>
</dbReference>
<name>A0A085VAE9_PSESX</name>
<comment type="caution">
    <text evidence="2">The sequence shown here is derived from an EMBL/GenBank/DDBJ whole genome shotgun (WGS) entry which is preliminary data.</text>
</comment>
<proteinExistence type="predicted"/>
<dbReference type="AlphaFoldDB" id="A0A085VAE9"/>
<evidence type="ECO:0000256" key="1">
    <source>
        <dbReference type="SAM" id="Phobius"/>
    </source>
</evidence>
<accession>A0A085VAE9</accession>
<gene>
    <name evidence="2" type="ORF">IV02_08235</name>
</gene>
<organism evidence="2 3">
    <name type="scientific">Pseudomonas syringae</name>
    <dbReference type="NCBI Taxonomy" id="317"/>
    <lineage>
        <taxon>Bacteria</taxon>
        <taxon>Pseudomonadati</taxon>
        <taxon>Pseudomonadota</taxon>
        <taxon>Gammaproteobacteria</taxon>
        <taxon>Pseudomonadales</taxon>
        <taxon>Pseudomonadaceae</taxon>
        <taxon>Pseudomonas</taxon>
    </lineage>
</organism>
<evidence type="ECO:0000313" key="2">
    <source>
        <dbReference type="EMBL" id="KFE52412.1"/>
    </source>
</evidence>
<protein>
    <submittedName>
        <fullName evidence="2">Uncharacterized protein</fullName>
    </submittedName>
</protein>
<feature type="transmembrane region" description="Helical" evidence="1">
    <location>
        <begin position="95"/>
        <end position="115"/>
    </location>
</feature>
<sequence length="327" mass="35604">MPMNTDVWRVLTDSPEILEGIRSGIYKIWGGVIRHVAGSPDGGRIIGHLKFPGDQQTAQQSIENLQGMLSQGFESAQTAMGGLQQSMNMLQGLQVANLALSGLNLAVSVAGFAIVCGKLNMLSAQVQAQSIDINEILEIVSEARDHSRLSDEAQFRSHILSAKQFSEEGDTHQLKSLLPAITKEYEFSRLILQQHAGIAVSSIEHLPTIALFQERLVHIGLLRSHVQMRVGAPKYAEESLQDLLTELSALNATRVESLLKEKHMATRISADHFPKILDFLNQGKAILPALSYESNLIALERSQPGTLAQLSANDSSQILIFPVGATG</sequence>
<keyword evidence="1" id="KW-1133">Transmembrane helix</keyword>
<keyword evidence="1" id="KW-0812">Transmembrane</keyword>
<dbReference type="Proteomes" id="UP000028643">
    <property type="component" value="Unassembled WGS sequence"/>
</dbReference>
<dbReference type="EMBL" id="JPQT01000097">
    <property type="protein sequence ID" value="KFE52412.1"/>
    <property type="molecule type" value="Genomic_DNA"/>
</dbReference>
<evidence type="ECO:0000313" key="3">
    <source>
        <dbReference type="Proteomes" id="UP000028643"/>
    </source>
</evidence>
<keyword evidence="1" id="KW-0472">Membrane</keyword>
<reference evidence="2 3" key="1">
    <citation type="submission" date="2014-07" db="EMBL/GenBank/DDBJ databases">
        <title>Draft Genome Sequences of Environmental Pseudomonas syringae strains.</title>
        <authorList>
            <person name="Baltrus D.A."/>
            <person name="Berge O."/>
            <person name="Morris C."/>
        </authorList>
    </citation>
    <scope>NUCLEOTIDE SEQUENCE [LARGE SCALE GENOMIC DNA]</scope>
    <source>
        <strain evidence="2 3">CEB003</strain>
    </source>
</reference>
<dbReference type="PATRIC" id="fig|317.174.peg.1681"/>